<dbReference type="SUPFAM" id="SSF53756">
    <property type="entry name" value="UDP-Glycosyltransferase/glycogen phosphorylase"/>
    <property type="match status" value="1"/>
</dbReference>
<comment type="caution">
    <text evidence="4">The sequence shown here is derived from an EMBL/GenBank/DDBJ whole genome shotgun (WGS) entry which is preliminary data.</text>
</comment>
<dbReference type="Proteomes" id="UP000823775">
    <property type="component" value="Unassembled WGS sequence"/>
</dbReference>
<evidence type="ECO:0000313" key="4">
    <source>
        <dbReference type="EMBL" id="MCD9645653.1"/>
    </source>
</evidence>
<evidence type="ECO:0000313" key="5">
    <source>
        <dbReference type="Proteomes" id="UP000823775"/>
    </source>
</evidence>
<dbReference type="InterPro" id="IPR002213">
    <property type="entry name" value="UDP_glucos_trans"/>
</dbReference>
<keyword evidence="2" id="KW-0808">Transferase</keyword>
<dbReference type="InterPro" id="IPR058980">
    <property type="entry name" value="Glyco_transf_N"/>
</dbReference>
<dbReference type="PANTHER" id="PTHR48044:SF15">
    <property type="entry name" value="ZEATIN O-XYLOSYLTRANSFERASE-LIKE"/>
    <property type="match status" value="1"/>
</dbReference>
<feature type="domain" description="Glycosyltransferase N-terminal" evidence="3">
    <location>
        <begin position="8"/>
        <end position="235"/>
    </location>
</feature>
<gene>
    <name evidence="4" type="ORF">HAX54_034715</name>
</gene>
<protein>
    <recommendedName>
        <fullName evidence="3">Glycosyltransferase N-terminal domain-containing protein</fullName>
    </recommendedName>
</protein>
<evidence type="ECO:0000259" key="3">
    <source>
        <dbReference type="Pfam" id="PF26168"/>
    </source>
</evidence>
<dbReference type="Pfam" id="PF26168">
    <property type="entry name" value="Glyco_transf_N"/>
    <property type="match status" value="1"/>
</dbReference>
<dbReference type="Gene3D" id="3.40.50.2000">
    <property type="entry name" value="Glycogen Phosphorylase B"/>
    <property type="match status" value="2"/>
</dbReference>
<name>A0ABS8VHN0_DATST</name>
<organism evidence="4 5">
    <name type="scientific">Datura stramonium</name>
    <name type="common">Jimsonweed</name>
    <name type="synonym">Common thornapple</name>
    <dbReference type="NCBI Taxonomy" id="4076"/>
    <lineage>
        <taxon>Eukaryota</taxon>
        <taxon>Viridiplantae</taxon>
        <taxon>Streptophyta</taxon>
        <taxon>Embryophyta</taxon>
        <taxon>Tracheophyta</taxon>
        <taxon>Spermatophyta</taxon>
        <taxon>Magnoliopsida</taxon>
        <taxon>eudicotyledons</taxon>
        <taxon>Gunneridae</taxon>
        <taxon>Pentapetalae</taxon>
        <taxon>asterids</taxon>
        <taxon>lamiids</taxon>
        <taxon>Solanales</taxon>
        <taxon>Solanaceae</taxon>
        <taxon>Solanoideae</taxon>
        <taxon>Datureae</taxon>
        <taxon>Datura</taxon>
    </lineage>
</organism>
<comment type="similarity">
    <text evidence="1">Belongs to the UDP-glycosyltransferase family.</text>
</comment>
<dbReference type="CDD" id="cd03784">
    <property type="entry name" value="GT1_Gtf-like"/>
    <property type="match status" value="1"/>
</dbReference>
<keyword evidence="5" id="KW-1185">Reference proteome</keyword>
<evidence type="ECO:0000256" key="2">
    <source>
        <dbReference type="ARBA" id="ARBA00022679"/>
    </source>
</evidence>
<reference evidence="4 5" key="1">
    <citation type="journal article" date="2021" name="BMC Genomics">
        <title>Datura genome reveals duplications of psychoactive alkaloid biosynthetic genes and high mutation rate following tissue culture.</title>
        <authorList>
            <person name="Rajewski A."/>
            <person name="Carter-House D."/>
            <person name="Stajich J."/>
            <person name="Litt A."/>
        </authorList>
    </citation>
    <scope>NUCLEOTIDE SEQUENCE [LARGE SCALE GENOMIC DNA]</scope>
    <source>
        <strain evidence="4">AR-01</strain>
    </source>
</reference>
<sequence length="474" mass="53401">MASNSNIEVAVVMVPFPEYGHQTPFLHLSHLIASYDIPVHYVSIGARNHELKLRQQAGYQLFPNIQFHDLSIPENSSSTEKEEEYLSYLESLNLLGGPLGDICRALLLSSCRRVVVIHDSIMLSVVQGMISVANAETYIFHVISAFTVCSLFHQVRGNDDDQDDDQHLLFLPFQAHLPSMDSCYKPEMPEFVKILRRWTFKSGDIFNTCRDIEGPYLDALAKQSDRPIWSLGPLINNVHIVHNNQESSSSSSSSPNKILSRHRCIEWLDKKPKNSVIYVSFGTVTTFSPEQINELALGLERSNQNFIWVLREKDKKGNDVMTEKDVSKTKLPAGLEERVGERGIIAREWVPQLEILGHPATGGYLFHSGWNSFLESVTVGVPMATWPIHSDNPFNDVLITKVLKVGVVVREWTHKDELVRSNTIENAVRTLMTSPEGEEMRQRALDLSQAIKISGRDGGATKKQAESFIAHITR</sequence>
<dbReference type="EMBL" id="JACEIK010004492">
    <property type="protein sequence ID" value="MCD9645653.1"/>
    <property type="molecule type" value="Genomic_DNA"/>
</dbReference>
<evidence type="ECO:0000256" key="1">
    <source>
        <dbReference type="ARBA" id="ARBA00009995"/>
    </source>
</evidence>
<proteinExistence type="inferred from homology"/>
<dbReference type="PANTHER" id="PTHR48044">
    <property type="entry name" value="GLYCOSYLTRANSFERASE"/>
    <property type="match status" value="1"/>
</dbReference>
<dbReference type="Pfam" id="PF00201">
    <property type="entry name" value="UDPGT"/>
    <property type="match status" value="1"/>
</dbReference>
<accession>A0ABS8VHN0</accession>